<sequence>MAKSKEVPISGLSTLKSPRLHPFPQLFRSITSALEFLERYANDEKNLATSGNEVLLTVIHQAHLQLSSLNGRPEQSESCECWTLCSDMCSYENHSHSSDEYEKNSGNCKKIIRCYRSNPDSSDHVVLRKKLTHKLTRTFLSQRRSQDLETNERESFLSILSVLVAVLLDSDECSMKATLRTPSSQIRRHRFRRALKLQIHHYLEPTIRKAEFITFPDQLGANHQWRLCHALEAFLRTSPSRRKFPKRRTAVVCEPLVQSAVDKITSWQIQRQDTDDNGSFRSGDNGQPAINVTIAALFAMLQFEQILKLNYPTQRIDEVALQVAVMPVPRKILSIKIPANLQRFGLRGPVETDVAGAWASLLFASFCLIAGIFMFPKPNTAPISAATSTIALASATTTSVMTGASSYAADIRPNTSEFSIVMKSLIAISVISFGSIAFYLISQAFARRRFSLLGGGPDSNRFRKSIVNLQQMRESFILSIAKSIQEQIESQKFIPPDLAARTISELVRSGYFSTSENLSNSEEKMRQVILNGLVSSLPVRVMDDPILGVRYTNNVDRSLVLAALVDLFSLSFYGEELGAPEVVGATRTEIIDSAHHQISVLVKSQESGNERAGGWRINDKDSRASVFATAQVVRTLTRIVDSKNAADLRFQKALTTYNPEMGPHNKREVISIASIKDAVASGVTYLRSDLLEKIDRESKPWSIATGTRTEIYRVALPLIALSERAIFRGKHGADEVEIRAAIEWIQNSVLDPACPDREDQVLQRETDVQSKYKSFVHRHSVSRHVVEGILSGEISLEKSFLQSQLGPMGTSGRPITSRLFQSAVQRCILAVQHLSLRPAKGDITLLSDQVDALAIANRCNEYIDKHLTAGQIWIEYCRSAEFLSARPLPLLHVLPRQSRNRQSLLRPVVAAVQLNRPARRFLLGSVILGVILTAVSGFILNPQNYSLQEWRALMAIASLPLVVPLAAVFQFITKPKTISSSLRWSIGVVASQFFSITGLFK</sequence>
<name>A0A6J6J228_9ZZZZ</name>
<dbReference type="EMBL" id="CAEZVQ010000022">
    <property type="protein sequence ID" value="CAB4630836.1"/>
    <property type="molecule type" value="Genomic_DNA"/>
</dbReference>
<feature type="transmembrane region" description="Helical" evidence="1">
    <location>
        <begin position="420"/>
        <end position="441"/>
    </location>
</feature>
<gene>
    <name evidence="2" type="ORF">UFOPK2086_00310</name>
</gene>
<reference evidence="2" key="1">
    <citation type="submission" date="2020-05" db="EMBL/GenBank/DDBJ databases">
        <authorList>
            <person name="Chiriac C."/>
            <person name="Salcher M."/>
            <person name="Ghai R."/>
            <person name="Kavagutti S V."/>
        </authorList>
    </citation>
    <scope>NUCLEOTIDE SEQUENCE</scope>
</reference>
<evidence type="ECO:0000256" key="1">
    <source>
        <dbReference type="SAM" id="Phobius"/>
    </source>
</evidence>
<organism evidence="2">
    <name type="scientific">freshwater metagenome</name>
    <dbReference type="NCBI Taxonomy" id="449393"/>
    <lineage>
        <taxon>unclassified sequences</taxon>
        <taxon>metagenomes</taxon>
        <taxon>ecological metagenomes</taxon>
    </lineage>
</organism>
<feature type="transmembrane region" description="Helical" evidence="1">
    <location>
        <begin position="952"/>
        <end position="972"/>
    </location>
</feature>
<dbReference type="AlphaFoldDB" id="A0A6J6J228"/>
<keyword evidence="1" id="KW-0472">Membrane</keyword>
<feature type="transmembrane region" description="Helical" evidence="1">
    <location>
        <begin position="355"/>
        <end position="375"/>
    </location>
</feature>
<keyword evidence="1" id="KW-0812">Transmembrane</keyword>
<proteinExistence type="predicted"/>
<accession>A0A6J6J228</accession>
<feature type="transmembrane region" description="Helical" evidence="1">
    <location>
        <begin position="921"/>
        <end position="940"/>
    </location>
</feature>
<feature type="transmembrane region" description="Helical" evidence="1">
    <location>
        <begin position="387"/>
        <end position="408"/>
    </location>
</feature>
<keyword evidence="1" id="KW-1133">Transmembrane helix</keyword>
<protein>
    <submittedName>
        <fullName evidence="2">Unannotated protein</fullName>
    </submittedName>
</protein>
<evidence type="ECO:0000313" key="2">
    <source>
        <dbReference type="EMBL" id="CAB4630836.1"/>
    </source>
</evidence>